<organism evidence="1">
    <name type="scientific">Rhizobium rhizogenes</name>
    <name type="common">Agrobacterium rhizogenes</name>
    <dbReference type="NCBI Taxonomy" id="359"/>
    <lineage>
        <taxon>Bacteria</taxon>
        <taxon>Pseudomonadati</taxon>
        <taxon>Pseudomonadota</taxon>
        <taxon>Alphaproteobacteria</taxon>
        <taxon>Hyphomicrobiales</taxon>
        <taxon>Rhizobiaceae</taxon>
        <taxon>Rhizobium/Agrobacterium group</taxon>
        <taxon>Rhizobium</taxon>
    </lineage>
</organism>
<sequence length="42" mass="4739">MLSNIVWIFTVLEWYASSGVPSVKSFTNGNAMFSLQTRIEVD</sequence>
<accession>A0A7S5DR19</accession>
<protein>
    <submittedName>
        <fullName evidence="1">Uncharacterized protein</fullName>
    </submittedName>
</protein>
<gene>
    <name evidence="1" type="ORF">pC6.5b_330</name>
</gene>
<evidence type="ECO:0000313" key="1">
    <source>
        <dbReference type="EMBL" id="QCL10223.1"/>
    </source>
</evidence>
<proteinExistence type="predicted"/>
<keyword evidence="1" id="KW-0614">Plasmid</keyword>
<dbReference type="AlphaFoldDB" id="A0A7S5DR19"/>
<dbReference type="EMBL" id="MK318987">
    <property type="protein sequence ID" value="QCL10223.1"/>
    <property type="molecule type" value="Genomic_DNA"/>
</dbReference>
<reference evidence="1" key="1">
    <citation type="submission" date="2018-12" db="EMBL/GenBank/DDBJ databases">
        <title>Three Rhizobium rhizogenes strains isolated from the same crown gall tumor carry diverse plasmids.</title>
        <authorList>
            <person name="Pulawska J."/>
            <person name="Kuzmanovic N."/>
        </authorList>
    </citation>
    <scope>NUCLEOTIDE SEQUENCE</scope>
    <source>
        <strain evidence="1">C6.5</strain>
        <plasmid evidence="1">pC6.5b</plasmid>
    </source>
</reference>
<geneLocation type="plasmid" evidence="1">
    <name>pC6.5b</name>
</geneLocation>
<name>A0A7S5DR19_RHIRH</name>